<name>A0A852ZU34_9ACTN</name>
<dbReference type="PANTHER" id="PTHR42756:SF1">
    <property type="entry name" value="TRANSCRIPTIONAL REPRESSOR OF EMRAB OPERON"/>
    <property type="match status" value="1"/>
</dbReference>
<sequence length="185" mass="20226">MDQQDGPPRADAVDAIIEQWRREMPALDTLPMEVFGRIHRVSRAVGDAVARVYARHGIGRGEFDVLAALRRAGEPYELAPGRIAATLMLTSGGMTGRVDRLERSGLVERLPDPHDRRGLRVRLTEAGRAAVEEAAEEGLRVQHRMLAGVPRERLEHINGLLRELHAAVHDDAARDDAGGAVGGSR</sequence>
<dbReference type="SMART" id="SM00347">
    <property type="entry name" value="HTH_MARR"/>
    <property type="match status" value="1"/>
</dbReference>
<dbReference type="GO" id="GO:0003677">
    <property type="term" value="F:DNA binding"/>
    <property type="evidence" value="ECO:0007669"/>
    <property type="project" value="UniProtKB-KW"/>
</dbReference>
<evidence type="ECO:0000256" key="2">
    <source>
        <dbReference type="ARBA" id="ARBA00023125"/>
    </source>
</evidence>
<accession>A0A852ZU34</accession>
<keyword evidence="6" id="KW-1185">Reference proteome</keyword>
<keyword evidence="3" id="KW-0804">Transcription</keyword>
<keyword evidence="1" id="KW-0805">Transcription regulation</keyword>
<feature type="domain" description="HTH marR-type" evidence="4">
    <location>
        <begin position="31"/>
        <end position="166"/>
    </location>
</feature>
<dbReference type="Gene3D" id="1.10.10.10">
    <property type="entry name" value="Winged helix-like DNA-binding domain superfamily/Winged helix DNA-binding domain"/>
    <property type="match status" value="1"/>
</dbReference>
<evidence type="ECO:0000313" key="6">
    <source>
        <dbReference type="Proteomes" id="UP000567795"/>
    </source>
</evidence>
<gene>
    <name evidence="5" type="ORF">FHU37_002338</name>
</gene>
<evidence type="ECO:0000313" key="5">
    <source>
        <dbReference type="EMBL" id="NYI05395.1"/>
    </source>
</evidence>
<reference evidence="5 6" key="1">
    <citation type="submission" date="2020-07" db="EMBL/GenBank/DDBJ databases">
        <title>Sequencing the genomes of 1000 actinobacteria strains.</title>
        <authorList>
            <person name="Klenk H.-P."/>
        </authorList>
    </citation>
    <scope>NUCLEOTIDE SEQUENCE [LARGE SCALE GENOMIC DNA]</scope>
    <source>
        <strain evidence="5 6">DSM 42178</strain>
    </source>
</reference>
<dbReference type="GO" id="GO:0003700">
    <property type="term" value="F:DNA-binding transcription factor activity"/>
    <property type="evidence" value="ECO:0007669"/>
    <property type="project" value="InterPro"/>
</dbReference>
<keyword evidence="2 5" id="KW-0238">DNA-binding</keyword>
<dbReference type="RefSeq" id="WP_179814138.1">
    <property type="nucleotide sequence ID" value="NZ_JACBZD010000001.1"/>
</dbReference>
<dbReference type="InterPro" id="IPR036390">
    <property type="entry name" value="WH_DNA-bd_sf"/>
</dbReference>
<evidence type="ECO:0000256" key="1">
    <source>
        <dbReference type="ARBA" id="ARBA00023015"/>
    </source>
</evidence>
<dbReference type="InterPro" id="IPR036388">
    <property type="entry name" value="WH-like_DNA-bd_sf"/>
</dbReference>
<dbReference type="PROSITE" id="PS50995">
    <property type="entry name" value="HTH_MARR_2"/>
    <property type="match status" value="1"/>
</dbReference>
<evidence type="ECO:0000259" key="4">
    <source>
        <dbReference type="PROSITE" id="PS50995"/>
    </source>
</evidence>
<dbReference type="AlphaFoldDB" id="A0A852ZU34"/>
<dbReference type="PRINTS" id="PR00598">
    <property type="entry name" value="HTHMARR"/>
</dbReference>
<dbReference type="PANTHER" id="PTHR42756">
    <property type="entry name" value="TRANSCRIPTIONAL REGULATOR, MARR"/>
    <property type="match status" value="1"/>
</dbReference>
<dbReference type="SUPFAM" id="SSF46785">
    <property type="entry name" value="Winged helix' DNA-binding domain"/>
    <property type="match status" value="1"/>
</dbReference>
<proteinExistence type="predicted"/>
<dbReference type="EMBL" id="JACBZD010000001">
    <property type="protein sequence ID" value="NYI05395.1"/>
    <property type="molecule type" value="Genomic_DNA"/>
</dbReference>
<protein>
    <submittedName>
        <fullName evidence="5">DNA-binding MarR family transcriptional regulator</fullName>
    </submittedName>
</protein>
<organism evidence="5 6">
    <name type="scientific">Allostreptomyces psammosilenae</name>
    <dbReference type="NCBI Taxonomy" id="1892865"/>
    <lineage>
        <taxon>Bacteria</taxon>
        <taxon>Bacillati</taxon>
        <taxon>Actinomycetota</taxon>
        <taxon>Actinomycetes</taxon>
        <taxon>Kitasatosporales</taxon>
        <taxon>Streptomycetaceae</taxon>
        <taxon>Allostreptomyces</taxon>
    </lineage>
</organism>
<dbReference type="InterPro" id="IPR000835">
    <property type="entry name" value="HTH_MarR-typ"/>
</dbReference>
<comment type="caution">
    <text evidence="5">The sequence shown here is derived from an EMBL/GenBank/DDBJ whole genome shotgun (WGS) entry which is preliminary data.</text>
</comment>
<dbReference type="Proteomes" id="UP000567795">
    <property type="component" value="Unassembled WGS sequence"/>
</dbReference>
<dbReference type="Pfam" id="PF12802">
    <property type="entry name" value="MarR_2"/>
    <property type="match status" value="1"/>
</dbReference>
<evidence type="ECO:0000256" key="3">
    <source>
        <dbReference type="ARBA" id="ARBA00023163"/>
    </source>
</evidence>